<dbReference type="SFLD" id="SFLDG01205">
    <property type="entry name" value="AMPS.1"/>
    <property type="match status" value="1"/>
</dbReference>
<evidence type="ECO:0000259" key="6">
    <source>
        <dbReference type="PROSITE" id="PS50405"/>
    </source>
</evidence>
<dbReference type="SUPFAM" id="SSF52833">
    <property type="entry name" value="Thioredoxin-like"/>
    <property type="match status" value="1"/>
</dbReference>
<evidence type="ECO:0000313" key="9">
    <source>
        <dbReference type="Proteomes" id="UP000000305"/>
    </source>
</evidence>
<name>E9GD81_DAPPU</name>
<dbReference type="FunFam" id="3.40.30.10:FF:000035">
    <property type="entry name" value="hematopoietic prostaglandin D synthase"/>
    <property type="match status" value="1"/>
</dbReference>
<accession>E9GD81</accession>
<evidence type="ECO:0000313" key="7">
    <source>
        <dbReference type="EMBL" id="EFX82739.1"/>
    </source>
</evidence>
<dbReference type="CDD" id="cd03039">
    <property type="entry name" value="GST_N_Sigma_like"/>
    <property type="match status" value="1"/>
</dbReference>
<dbReference type="KEGG" id="dpx:DAPPUDRAFT_241024"/>
<dbReference type="Proteomes" id="UP000000305">
    <property type="component" value="Unassembled WGS sequence"/>
</dbReference>
<dbReference type="PROSITE" id="PS50404">
    <property type="entry name" value="GST_NTER"/>
    <property type="match status" value="1"/>
</dbReference>
<reference evidence="7 9" key="1">
    <citation type="journal article" date="2011" name="Science">
        <title>The ecoresponsive genome of Daphnia pulex.</title>
        <authorList>
            <person name="Colbourne J.K."/>
            <person name="Pfrender M.E."/>
            <person name="Gilbert D."/>
            <person name="Thomas W.K."/>
            <person name="Tucker A."/>
            <person name="Oakley T.H."/>
            <person name="Tokishita S."/>
            <person name="Aerts A."/>
            <person name="Arnold G.J."/>
            <person name="Basu M.K."/>
            <person name="Bauer D.J."/>
            <person name="Caceres C.E."/>
            <person name="Carmel L."/>
            <person name="Casola C."/>
            <person name="Choi J.H."/>
            <person name="Detter J.C."/>
            <person name="Dong Q."/>
            <person name="Dusheyko S."/>
            <person name="Eads B.D."/>
            <person name="Frohlich T."/>
            <person name="Geiler-Samerotte K.A."/>
            <person name="Gerlach D."/>
            <person name="Hatcher P."/>
            <person name="Jogdeo S."/>
            <person name="Krijgsveld J."/>
            <person name="Kriventseva E.V."/>
            <person name="Kultz D."/>
            <person name="Laforsch C."/>
            <person name="Lindquist E."/>
            <person name="Lopez J."/>
            <person name="Manak J.R."/>
            <person name="Muller J."/>
            <person name="Pangilinan J."/>
            <person name="Patwardhan R.P."/>
            <person name="Pitluck S."/>
            <person name="Pritham E.J."/>
            <person name="Rechtsteiner A."/>
            <person name="Rho M."/>
            <person name="Rogozin I.B."/>
            <person name="Sakarya O."/>
            <person name="Salamov A."/>
            <person name="Schaack S."/>
            <person name="Shapiro H."/>
            <person name="Shiga Y."/>
            <person name="Skalitzky C."/>
            <person name="Smith Z."/>
            <person name="Souvorov A."/>
            <person name="Sung W."/>
            <person name="Tang Z."/>
            <person name="Tsuchiya D."/>
            <person name="Tu H."/>
            <person name="Vos H."/>
            <person name="Wang M."/>
            <person name="Wolf Y.I."/>
            <person name="Yamagata H."/>
            <person name="Yamada T."/>
            <person name="Ye Y."/>
            <person name="Shaw J.R."/>
            <person name="Andrews J."/>
            <person name="Crease T.J."/>
            <person name="Tang H."/>
            <person name="Lucas S.M."/>
            <person name="Robertson H.M."/>
            <person name="Bork P."/>
            <person name="Koonin E.V."/>
            <person name="Zdobnov E.M."/>
            <person name="Grigoriev I.V."/>
            <person name="Lynch M."/>
            <person name="Boore J.L."/>
        </authorList>
    </citation>
    <scope>NUCLEOTIDE SEQUENCE [LARGE SCALE GENOMIC DNA]</scope>
</reference>
<dbReference type="Gene3D" id="3.40.30.10">
    <property type="entry name" value="Glutaredoxin"/>
    <property type="match status" value="1"/>
</dbReference>
<feature type="domain" description="GST N-terminal" evidence="5">
    <location>
        <begin position="2"/>
        <end position="82"/>
    </location>
</feature>
<reference evidence="8" key="2">
    <citation type="submission" date="2019-11" db="EMBL/GenBank/DDBJ databases">
        <authorList>
            <person name="Liu Z."/>
            <person name="Zhang W."/>
            <person name="Zhao Y."/>
        </authorList>
    </citation>
    <scope>NUCLEOTIDE SEQUENCE</scope>
</reference>
<dbReference type="Pfam" id="PF14497">
    <property type="entry name" value="GST_C_3"/>
    <property type="match status" value="1"/>
</dbReference>
<dbReference type="InterPro" id="IPR004046">
    <property type="entry name" value="GST_C"/>
</dbReference>
<dbReference type="Gene3D" id="1.20.1050.10">
    <property type="match status" value="1"/>
</dbReference>
<dbReference type="InterPro" id="IPR036249">
    <property type="entry name" value="Thioredoxin-like_sf"/>
</dbReference>
<comment type="catalytic activity">
    <reaction evidence="4">
        <text>RX + glutathione = an S-substituted glutathione + a halide anion + H(+)</text>
        <dbReference type="Rhea" id="RHEA:16437"/>
        <dbReference type="ChEBI" id="CHEBI:15378"/>
        <dbReference type="ChEBI" id="CHEBI:16042"/>
        <dbReference type="ChEBI" id="CHEBI:17792"/>
        <dbReference type="ChEBI" id="CHEBI:57925"/>
        <dbReference type="ChEBI" id="CHEBI:90779"/>
        <dbReference type="EC" id="2.5.1.18"/>
    </reaction>
</comment>
<dbReference type="eggNOG" id="KOG1695">
    <property type="taxonomic scope" value="Eukaryota"/>
</dbReference>
<evidence type="ECO:0000313" key="8">
    <source>
        <dbReference type="EMBL" id="QNM80601.1"/>
    </source>
</evidence>
<dbReference type="GO" id="GO:0004364">
    <property type="term" value="F:glutathione transferase activity"/>
    <property type="evidence" value="ECO:0000318"/>
    <property type="project" value="GO_Central"/>
</dbReference>
<sequence>MPGYKLYYFDVRGRGELCRLILHCAGVPFEDFRDIDYFKDWPTIKSKMPFGQVPVLEVDGDKMLAQSMTIARYLARRHGLAGQNDWEQSQADMYCDCVYDLHNAMVDATWKEDLVKQKELFDKVNQDTIQPHLEKVEQHLVKNGGGHLVGQGLTWADIAYYAYFTTPIMTRLGGEVLTKAPHLKKLIETVGNNPNIQKYVETRPVTSG</sequence>
<keyword evidence="2 8" id="KW-0808">Transferase</keyword>
<protein>
    <recommendedName>
        <fullName evidence="1">glutathione transferase</fullName>
        <ecNumber evidence="1">2.5.1.18</ecNumber>
    </recommendedName>
</protein>
<gene>
    <name evidence="7" type="primary">DpGSTS5</name>
    <name evidence="7" type="ORF">DAPPUDRAFT_241024</name>
</gene>
<evidence type="ECO:0000256" key="3">
    <source>
        <dbReference type="ARBA" id="ARBA00038317"/>
    </source>
</evidence>
<dbReference type="OrthoDB" id="414243at2759"/>
<keyword evidence="9" id="KW-1185">Reference proteome</keyword>
<dbReference type="AlphaFoldDB" id="E9GD81"/>
<dbReference type="InterPro" id="IPR050213">
    <property type="entry name" value="GST_superfamily"/>
</dbReference>
<evidence type="ECO:0000256" key="2">
    <source>
        <dbReference type="ARBA" id="ARBA00022679"/>
    </source>
</evidence>
<dbReference type="EC" id="2.5.1.18" evidence="1"/>
<dbReference type="InterPro" id="IPR040079">
    <property type="entry name" value="Glutathione_S-Trfase"/>
</dbReference>
<evidence type="ECO:0000259" key="5">
    <source>
        <dbReference type="PROSITE" id="PS50404"/>
    </source>
</evidence>
<organism evidence="7 9">
    <name type="scientific">Daphnia pulex</name>
    <name type="common">Water flea</name>
    <dbReference type="NCBI Taxonomy" id="6669"/>
    <lineage>
        <taxon>Eukaryota</taxon>
        <taxon>Metazoa</taxon>
        <taxon>Ecdysozoa</taxon>
        <taxon>Arthropoda</taxon>
        <taxon>Crustacea</taxon>
        <taxon>Branchiopoda</taxon>
        <taxon>Diplostraca</taxon>
        <taxon>Cladocera</taxon>
        <taxon>Anomopoda</taxon>
        <taxon>Daphniidae</taxon>
        <taxon>Daphnia</taxon>
    </lineage>
</organism>
<dbReference type="InterPro" id="IPR010987">
    <property type="entry name" value="Glutathione-S-Trfase_C-like"/>
</dbReference>
<dbReference type="Pfam" id="PF02798">
    <property type="entry name" value="GST_N"/>
    <property type="match status" value="1"/>
</dbReference>
<dbReference type="SFLD" id="SFLDS00019">
    <property type="entry name" value="Glutathione_Transferase_(cytos"/>
    <property type="match status" value="1"/>
</dbReference>
<dbReference type="OMA" id="DCARLDM"/>
<comment type="similarity">
    <text evidence="3">Belongs to the GST superfamily. Sigma family.</text>
</comment>
<dbReference type="PANTHER" id="PTHR11571:SF224">
    <property type="entry name" value="HEMATOPOIETIC PROSTAGLANDIN D SYNTHASE"/>
    <property type="match status" value="1"/>
</dbReference>
<dbReference type="SUPFAM" id="SSF47616">
    <property type="entry name" value="GST C-terminal domain-like"/>
    <property type="match status" value="1"/>
</dbReference>
<dbReference type="PANTHER" id="PTHR11571">
    <property type="entry name" value="GLUTATHIONE S-TRANSFERASE"/>
    <property type="match status" value="1"/>
</dbReference>
<dbReference type="STRING" id="6669.E9GD81"/>
<dbReference type="FunFam" id="1.20.1050.10:FF:000030">
    <property type="entry name" value="Glutathione S-transferase S1"/>
    <property type="match status" value="1"/>
</dbReference>
<dbReference type="InterPro" id="IPR036282">
    <property type="entry name" value="Glutathione-S-Trfase_C_sf"/>
</dbReference>
<dbReference type="SFLD" id="SFLDG00363">
    <property type="entry name" value="AMPS_(cytGST):_Alpha-__Mu-__Pi"/>
    <property type="match status" value="1"/>
</dbReference>
<evidence type="ECO:0000256" key="1">
    <source>
        <dbReference type="ARBA" id="ARBA00012452"/>
    </source>
</evidence>
<proteinExistence type="evidence at transcript level"/>
<dbReference type="GO" id="GO:0004602">
    <property type="term" value="F:glutathione peroxidase activity"/>
    <property type="evidence" value="ECO:0007669"/>
    <property type="project" value="UniProtKB-ARBA"/>
</dbReference>
<dbReference type="EMBL" id="GL732539">
    <property type="protein sequence ID" value="EFX82739.1"/>
    <property type="molecule type" value="Genomic_DNA"/>
</dbReference>
<dbReference type="GO" id="GO:0006749">
    <property type="term" value="P:glutathione metabolic process"/>
    <property type="evidence" value="ECO:0000318"/>
    <property type="project" value="GO_Central"/>
</dbReference>
<dbReference type="CDD" id="cd03192">
    <property type="entry name" value="GST_C_Sigma_like"/>
    <property type="match status" value="1"/>
</dbReference>
<evidence type="ECO:0000256" key="4">
    <source>
        <dbReference type="ARBA" id="ARBA00047960"/>
    </source>
</evidence>
<dbReference type="PROSITE" id="PS50405">
    <property type="entry name" value="GST_CTER"/>
    <property type="match status" value="1"/>
</dbReference>
<dbReference type="FunCoup" id="E9GD81">
    <property type="interactions" value="281"/>
</dbReference>
<dbReference type="InterPro" id="IPR004045">
    <property type="entry name" value="Glutathione_S-Trfase_N"/>
</dbReference>
<dbReference type="EMBL" id="MN730107">
    <property type="protein sequence ID" value="QNM80601.1"/>
    <property type="molecule type" value="mRNA"/>
</dbReference>
<dbReference type="HOGENOM" id="CLU_039475_1_0_1"/>
<feature type="domain" description="GST C-terminal" evidence="6">
    <location>
        <begin position="84"/>
        <end position="208"/>
    </location>
</feature>